<protein>
    <recommendedName>
        <fullName evidence="4">Phosphate-selective porin O/P</fullName>
    </recommendedName>
</protein>
<evidence type="ECO:0000313" key="3">
    <source>
        <dbReference type="Proteomes" id="UP000295807"/>
    </source>
</evidence>
<feature type="signal peptide" evidence="1">
    <location>
        <begin position="1"/>
        <end position="19"/>
    </location>
</feature>
<dbReference type="AlphaFoldDB" id="A0A4R3KNR6"/>
<reference evidence="2 3" key="1">
    <citation type="submission" date="2019-03" db="EMBL/GenBank/DDBJ databases">
        <title>Genomic Encyclopedia of Type Strains, Phase IV (KMG-IV): sequencing the most valuable type-strain genomes for metagenomic binning, comparative biology and taxonomic classification.</title>
        <authorList>
            <person name="Goeker M."/>
        </authorList>
    </citation>
    <scope>NUCLEOTIDE SEQUENCE [LARGE SCALE GENOMIC DNA]</scope>
    <source>
        <strain evidence="2 3">DSM 21100</strain>
    </source>
</reference>
<evidence type="ECO:0000313" key="2">
    <source>
        <dbReference type="EMBL" id="TCS86210.1"/>
    </source>
</evidence>
<evidence type="ECO:0008006" key="4">
    <source>
        <dbReference type="Google" id="ProtNLM"/>
    </source>
</evidence>
<name>A0A4R3KNR6_9SPHI</name>
<evidence type="ECO:0000256" key="1">
    <source>
        <dbReference type="SAM" id="SignalP"/>
    </source>
</evidence>
<sequence>MRCFLILVLVCSCLSPLYAQLDNSRLEQRFLPGTGEQRTLSLNLFSFNYFRNYEYFNEFADGLTYYGLQLRPELVYRPNKHFSLHGGILLSKDFGEEGFQDIMPVLAIRYEKNGISFINGAIDPHLSHGYIEPLFDYDKSITEPLEYGTQLKFARPRHSTDIWISWKNMIYKPSAEQEEILGGGSTSLHLLKKAHHSLSLPVQVLGWHRGGQIDTTSLPVMTLLNLAAGFEYAWTREGAVEKLFTKNYVLGFSSSSDQSPYEQGSALYLNAGLETRWLDAMFSYWQGHQFIAPAGAPVFQSVSSNIDHAGLKQDDRRLLFLRLKKDFTLADELFVSARLEPFWDFDGRYADYSMSLYLVYQGFFELFSFPGGASE</sequence>
<gene>
    <name evidence="2" type="ORF">EDD80_1081</name>
</gene>
<comment type="caution">
    <text evidence="2">The sequence shown here is derived from an EMBL/GenBank/DDBJ whole genome shotgun (WGS) entry which is preliminary data.</text>
</comment>
<dbReference type="EMBL" id="SMAD01000008">
    <property type="protein sequence ID" value="TCS86210.1"/>
    <property type="molecule type" value="Genomic_DNA"/>
</dbReference>
<keyword evidence="1" id="KW-0732">Signal</keyword>
<accession>A0A4R3KNR6</accession>
<feature type="chain" id="PRO_5020692220" description="Phosphate-selective porin O/P" evidence="1">
    <location>
        <begin position="20"/>
        <end position="375"/>
    </location>
</feature>
<dbReference type="OrthoDB" id="1111796at2"/>
<dbReference type="Proteomes" id="UP000295807">
    <property type="component" value="Unassembled WGS sequence"/>
</dbReference>
<organism evidence="2 3">
    <name type="scientific">Anseongella ginsenosidimutans</name>
    <dbReference type="NCBI Taxonomy" id="496056"/>
    <lineage>
        <taxon>Bacteria</taxon>
        <taxon>Pseudomonadati</taxon>
        <taxon>Bacteroidota</taxon>
        <taxon>Sphingobacteriia</taxon>
        <taxon>Sphingobacteriales</taxon>
        <taxon>Sphingobacteriaceae</taxon>
        <taxon>Anseongella</taxon>
    </lineage>
</organism>
<dbReference type="RefSeq" id="WP_132129621.1">
    <property type="nucleotide sequence ID" value="NZ_CP042432.1"/>
</dbReference>
<keyword evidence="3" id="KW-1185">Reference proteome</keyword>
<proteinExistence type="predicted"/>